<dbReference type="RefSeq" id="WP_310770587.1">
    <property type="nucleotide sequence ID" value="NZ_CP134050.1"/>
</dbReference>
<evidence type="ECO:0000313" key="2">
    <source>
        <dbReference type="Proteomes" id="UP001256827"/>
    </source>
</evidence>
<accession>A0ABY9T7T2</accession>
<organism evidence="1 2">
    <name type="scientific">Brevibacillus brevis</name>
    <name type="common">Bacillus brevis</name>
    <dbReference type="NCBI Taxonomy" id="1393"/>
    <lineage>
        <taxon>Bacteria</taxon>
        <taxon>Bacillati</taxon>
        <taxon>Bacillota</taxon>
        <taxon>Bacilli</taxon>
        <taxon>Bacillales</taxon>
        <taxon>Paenibacillaceae</taxon>
        <taxon>Brevibacillus</taxon>
    </lineage>
</organism>
<name>A0ABY9T7T2_BREBE</name>
<keyword evidence="2" id="KW-1185">Reference proteome</keyword>
<sequence length="44" mass="4957">MHRYAFKLITENYASRFGKGELLKAAVVEVQNSKLAKAAQFAKQ</sequence>
<dbReference type="EMBL" id="CP134050">
    <property type="protein sequence ID" value="WNC16163.1"/>
    <property type="molecule type" value="Genomic_DNA"/>
</dbReference>
<protein>
    <submittedName>
        <fullName evidence="1">Uncharacterized protein</fullName>
    </submittedName>
</protein>
<reference evidence="1 2" key="1">
    <citation type="submission" date="2023-09" db="EMBL/GenBank/DDBJ databases">
        <title>Complete Genome and Methylome dissection of Bacillus brevis NEB573 original source of BbsI restriction endonuclease.</title>
        <authorList>
            <person name="Fomenkov A."/>
            <person name="Roberts R.D."/>
        </authorList>
    </citation>
    <scope>NUCLEOTIDE SEQUENCE [LARGE SCALE GENOMIC DNA]</scope>
    <source>
        <strain evidence="1 2">NEB573</strain>
    </source>
</reference>
<dbReference type="Proteomes" id="UP001256827">
    <property type="component" value="Chromosome"/>
</dbReference>
<gene>
    <name evidence="1" type="ORF">RGB73_07545</name>
</gene>
<evidence type="ECO:0000313" key="1">
    <source>
        <dbReference type="EMBL" id="WNC16163.1"/>
    </source>
</evidence>
<proteinExistence type="predicted"/>